<dbReference type="Proteomes" id="UP000054248">
    <property type="component" value="Unassembled WGS sequence"/>
</dbReference>
<keyword evidence="2" id="KW-1185">Reference proteome</keyword>
<dbReference type="OrthoDB" id="2841072at2759"/>
<dbReference type="EMBL" id="KN823024">
    <property type="protein sequence ID" value="KIO26430.1"/>
    <property type="molecule type" value="Genomic_DNA"/>
</dbReference>
<sequence length="356" mass="40015">TRWVAQRTIIISPFLRRTLRKVCLTAQTSQLHTALRNIAQNGTLSLEELEVNCTREVGFLLAPLHQAIISQGNLRRLRIYSLDNVVALAYTAKELPCLTYFDVGKLSSAPGSPSEHEDHEDTSEGYFHSLISLRVSGSPAGVSKFMETIASKGMTEVLVEIEVPWIAMEPMQPDTLLALHTFKATLIDLKVKILGDFTWSHLEPILDLHELQKFSLNYTNSTISPQLNDARLLQMTRAWPRLTSLDLINRSNTPTITLLGLGYIASNSPNLRVLSVGFDGSPQVDPSYLPADDPPPNHNTMEFVDVLWSKYDPGDELRIATSFFRRWWPHARIMASDMTEEEAKRWEKASTASRTA</sequence>
<dbReference type="Gene3D" id="3.80.10.10">
    <property type="entry name" value="Ribonuclease Inhibitor"/>
    <property type="match status" value="1"/>
</dbReference>
<dbReference type="AlphaFoldDB" id="A0A0C3Q923"/>
<protein>
    <submittedName>
        <fullName evidence="1">Uncharacterized protein</fullName>
    </submittedName>
</protein>
<evidence type="ECO:0000313" key="2">
    <source>
        <dbReference type="Proteomes" id="UP000054248"/>
    </source>
</evidence>
<reference evidence="1 2" key="1">
    <citation type="submission" date="2014-04" db="EMBL/GenBank/DDBJ databases">
        <authorList>
            <consortium name="DOE Joint Genome Institute"/>
            <person name="Kuo A."/>
            <person name="Girlanda M."/>
            <person name="Perotto S."/>
            <person name="Kohler A."/>
            <person name="Nagy L.G."/>
            <person name="Floudas D."/>
            <person name="Copeland A."/>
            <person name="Barry K.W."/>
            <person name="Cichocki N."/>
            <person name="Veneault-Fourrey C."/>
            <person name="LaButti K."/>
            <person name="Lindquist E.A."/>
            <person name="Lipzen A."/>
            <person name="Lundell T."/>
            <person name="Morin E."/>
            <person name="Murat C."/>
            <person name="Sun H."/>
            <person name="Tunlid A."/>
            <person name="Henrissat B."/>
            <person name="Grigoriev I.V."/>
            <person name="Hibbett D.S."/>
            <person name="Martin F."/>
            <person name="Nordberg H.P."/>
            <person name="Cantor M.N."/>
            <person name="Hua S.X."/>
        </authorList>
    </citation>
    <scope>NUCLEOTIDE SEQUENCE [LARGE SCALE GENOMIC DNA]</scope>
    <source>
        <strain evidence="1 2">MUT 4182</strain>
    </source>
</reference>
<organism evidence="1 2">
    <name type="scientific">Tulasnella calospora MUT 4182</name>
    <dbReference type="NCBI Taxonomy" id="1051891"/>
    <lineage>
        <taxon>Eukaryota</taxon>
        <taxon>Fungi</taxon>
        <taxon>Dikarya</taxon>
        <taxon>Basidiomycota</taxon>
        <taxon>Agaricomycotina</taxon>
        <taxon>Agaricomycetes</taxon>
        <taxon>Cantharellales</taxon>
        <taxon>Tulasnellaceae</taxon>
        <taxon>Tulasnella</taxon>
    </lineage>
</organism>
<reference evidence="2" key="2">
    <citation type="submission" date="2015-01" db="EMBL/GenBank/DDBJ databases">
        <title>Evolutionary Origins and Diversification of the Mycorrhizal Mutualists.</title>
        <authorList>
            <consortium name="DOE Joint Genome Institute"/>
            <consortium name="Mycorrhizal Genomics Consortium"/>
            <person name="Kohler A."/>
            <person name="Kuo A."/>
            <person name="Nagy L.G."/>
            <person name="Floudas D."/>
            <person name="Copeland A."/>
            <person name="Barry K.W."/>
            <person name="Cichocki N."/>
            <person name="Veneault-Fourrey C."/>
            <person name="LaButti K."/>
            <person name="Lindquist E.A."/>
            <person name="Lipzen A."/>
            <person name="Lundell T."/>
            <person name="Morin E."/>
            <person name="Murat C."/>
            <person name="Riley R."/>
            <person name="Ohm R."/>
            <person name="Sun H."/>
            <person name="Tunlid A."/>
            <person name="Henrissat B."/>
            <person name="Grigoriev I.V."/>
            <person name="Hibbett D.S."/>
            <person name="Martin F."/>
        </authorList>
    </citation>
    <scope>NUCLEOTIDE SEQUENCE [LARGE SCALE GENOMIC DNA]</scope>
    <source>
        <strain evidence="2">MUT 4182</strain>
    </source>
</reference>
<proteinExistence type="predicted"/>
<accession>A0A0C3Q923</accession>
<feature type="non-terminal residue" evidence="1">
    <location>
        <position position="1"/>
    </location>
</feature>
<dbReference type="SUPFAM" id="SSF52047">
    <property type="entry name" value="RNI-like"/>
    <property type="match status" value="1"/>
</dbReference>
<dbReference type="HOGENOM" id="CLU_779813_0_0_1"/>
<evidence type="ECO:0000313" key="1">
    <source>
        <dbReference type="EMBL" id="KIO26430.1"/>
    </source>
</evidence>
<name>A0A0C3Q923_9AGAM</name>
<dbReference type="InterPro" id="IPR032675">
    <property type="entry name" value="LRR_dom_sf"/>
</dbReference>
<gene>
    <name evidence="1" type="ORF">M407DRAFT_24279</name>
</gene>